<feature type="region of interest" description="Disordered" evidence="6">
    <location>
        <begin position="151"/>
        <end position="172"/>
    </location>
</feature>
<feature type="domain" description="Strawberry notch AAA" evidence="7">
    <location>
        <begin position="574"/>
        <end position="880"/>
    </location>
</feature>
<keyword evidence="4" id="KW-0539">Nucleus</keyword>
<feature type="region of interest" description="Disordered" evidence="6">
    <location>
        <begin position="56"/>
        <end position="80"/>
    </location>
</feature>
<protein>
    <submittedName>
        <fullName evidence="8">Protein strawberry notch homolog 1</fullName>
    </submittedName>
</protein>
<dbReference type="PANTHER" id="PTHR12706">
    <property type="entry name" value="STRAWBERRY NOTCH-RELATED"/>
    <property type="match status" value="1"/>
</dbReference>
<dbReference type="Gene3D" id="3.40.50.300">
    <property type="entry name" value="P-loop containing nucleotide triphosphate hydrolases"/>
    <property type="match status" value="1"/>
</dbReference>
<dbReference type="GO" id="GO:0042393">
    <property type="term" value="F:histone binding"/>
    <property type="evidence" value="ECO:0007669"/>
    <property type="project" value="TreeGrafter"/>
</dbReference>
<dbReference type="EMBL" id="BMAT01000054">
    <property type="protein sequence ID" value="GFR58766.1"/>
    <property type="molecule type" value="Genomic_DNA"/>
</dbReference>
<keyword evidence="3 5" id="KW-0175">Coiled coil</keyword>
<dbReference type="GO" id="GO:0006355">
    <property type="term" value="P:regulation of DNA-templated transcription"/>
    <property type="evidence" value="ECO:0007669"/>
    <property type="project" value="InterPro"/>
</dbReference>
<evidence type="ECO:0000256" key="5">
    <source>
        <dbReference type="SAM" id="Coils"/>
    </source>
</evidence>
<dbReference type="InterPro" id="IPR026741">
    <property type="entry name" value="SNO"/>
</dbReference>
<name>A0AAV4EE42_9GAST</name>
<dbReference type="GO" id="GO:0005634">
    <property type="term" value="C:nucleus"/>
    <property type="evidence" value="ECO:0007669"/>
    <property type="project" value="UniProtKB-SubCell"/>
</dbReference>
<reference evidence="8 9" key="1">
    <citation type="journal article" date="2021" name="Elife">
        <title>Chloroplast acquisition without the gene transfer in kleptoplastic sea slugs, Plakobranchus ocellatus.</title>
        <authorList>
            <person name="Maeda T."/>
            <person name="Takahashi S."/>
            <person name="Yoshida T."/>
            <person name="Shimamura S."/>
            <person name="Takaki Y."/>
            <person name="Nagai Y."/>
            <person name="Toyoda A."/>
            <person name="Suzuki Y."/>
            <person name="Arimoto A."/>
            <person name="Ishii H."/>
            <person name="Satoh N."/>
            <person name="Nishiyama T."/>
            <person name="Hasebe M."/>
            <person name="Maruyama T."/>
            <person name="Minagawa J."/>
            <person name="Obokata J."/>
            <person name="Shigenobu S."/>
        </authorList>
    </citation>
    <scope>NUCLEOTIDE SEQUENCE [LARGE SCALE GENOMIC DNA]</scope>
</reference>
<evidence type="ECO:0000313" key="8">
    <source>
        <dbReference type="EMBL" id="GFR58766.1"/>
    </source>
</evidence>
<evidence type="ECO:0000256" key="3">
    <source>
        <dbReference type="ARBA" id="ARBA00023054"/>
    </source>
</evidence>
<dbReference type="AlphaFoldDB" id="A0AAV4EE42"/>
<gene>
    <name evidence="8" type="ORF">ElyMa_000040400</name>
</gene>
<evidence type="ECO:0000256" key="2">
    <source>
        <dbReference type="ARBA" id="ARBA00006992"/>
    </source>
</evidence>
<evidence type="ECO:0000256" key="4">
    <source>
        <dbReference type="ARBA" id="ARBA00023242"/>
    </source>
</evidence>
<dbReference type="GO" id="GO:0031490">
    <property type="term" value="F:chromatin DNA binding"/>
    <property type="evidence" value="ECO:0007669"/>
    <property type="project" value="TreeGrafter"/>
</dbReference>
<organism evidence="8 9">
    <name type="scientific">Elysia marginata</name>
    <dbReference type="NCBI Taxonomy" id="1093978"/>
    <lineage>
        <taxon>Eukaryota</taxon>
        <taxon>Metazoa</taxon>
        <taxon>Spiralia</taxon>
        <taxon>Lophotrochozoa</taxon>
        <taxon>Mollusca</taxon>
        <taxon>Gastropoda</taxon>
        <taxon>Heterobranchia</taxon>
        <taxon>Euthyneura</taxon>
        <taxon>Panpulmonata</taxon>
        <taxon>Sacoglossa</taxon>
        <taxon>Placobranchoidea</taxon>
        <taxon>Plakobranchidae</taxon>
        <taxon>Elysia</taxon>
    </lineage>
</organism>
<evidence type="ECO:0000313" key="9">
    <source>
        <dbReference type="Proteomes" id="UP000762676"/>
    </source>
</evidence>
<feature type="coiled-coil region" evidence="5">
    <location>
        <begin position="531"/>
        <end position="558"/>
    </location>
</feature>
<evidence type="ECO:0000256" key="1">
    <source>
        <dbReference type="ARBA" id="ARBA00004123"/>
    </source>
</evidence>
<dbReference type="InterPro" id="IPR027417">
    <property type="entry name" value="P-loop_NTPase"/>
</dbReference>
<comment type="subcellular location">
    <subcellularLocation>
        <location evidence="1">Nucleus</location>
    </subcellularLocation>
</comment>
<dbReference type="PANTHER" id="PTHR12706:SF30">
    <property type="entry name" value="PROTEIN STRAWBERRY NOTCH-RELATED"/>
    <property type="match status" value="1"/>
</dbReference>
<dbReference type="SUPFAM" id="SSF52540">
    <property type="entry name" value="P-loop containing nucleoside triphosphate hydrolases"/>
    <property type="match status" value="1"/>
</dbReference>
<comment type="similarity">
    <text evidence="2">Belongs to the SBNO family.</text>
</comment>
<sequence length="979" mass="107042">MEKQATDGGAFPDLISAALHGAGISGDDLAFDFSDFNDGATDTGSDEFQNITSHVADEPASLSAVQPRPASQGESTNTGQRLVPQGHLQQITCSNPPVLQSNQPMTIINPPHIRPQSSSLLSKPANRAARIVPQVRRVQTVPQGLQYQTVSRPATSDGLKSQSTIQPPNPQQGMQSFKIVRTPVPLGGLPQGQPVQTLQKGVRSQPIPRHLNRSMSASVIAPQSSGLPILKNNMMGTGNNVSSSIIQVPSSSVGLQAQTQHVFVNHSTGKSGQASSQVLKVTTRGKAVTTEDISKIVSSLPNFKSGSKIIVNTAGGSSQATIQLMSKDESQALQMTKTNGLNAQAAQTTEALKSNSSVPVILPNPIISTLQPSSTAGNVNNNHSASPSPVVGVQHVIRGNAPQNSTHVVRGHVPQNSTMTSLLPQTTRTKISRLPFPTTLVPSGSVTVVPPPIQQQQQKQQQQRQQQYQPIVTAHSNSFRLAPNIPSISDMRKLASLQPLMHNGSLKLSMSSKDLSKQWSEHSLLRRAHSAQNLQRSFSQYQRDEEEIEEEVEELGHAETYAEYTPSKLNFGKKHPDPVVETSSLSSVEPPDIKYELRILDECVDEDARLSALQLESITYASQRHLTILPNGQRAGYLIGDGAGVGKGRTIAGIIFENYVHRRKRALWLSVSNDLKVDAERDLRDIGAGHIDVFSLNKFKYYSKLSSKENNGCKKGVIFATYSSLIGESQAEGKYNTRLKQLLKWLGHDFEGVIVFDECHKAKNLCPTGSSKPTKTGQTVLELQNRLPKARVVYASATGASEPKNMAYMTRLGLWGEGTPFKEFTDFIQAVERRGVGAMELVAMDAKSRGMYIARQLSFHGVTFRIEEIPLEKDFEKVYNLAVEMWVEARELFQQAAELIEAEHRMKKSMWGQFWSAHQRFFKYLCISAKVNRCVDVAREAVRYGKCVVIGLQSTGEARTLEQVEEAGGDLTDFVSTAK</sequence>
<comment type="caution">
    <text evidence="8">The sequence shown here is derived from an EMBL/GenBank/DDBJ whole genome shotgun (WGS) entry which is preliminary data.</text>
</comment>
<dbReference type="Pfam" id="PF13872">
    <property type="entry name" value="AAA_34"/>
    <property type="match status" value="1"/>
</dbReference>
<accession>A0AAV4EE42</accession>
<evidence type="ECO:0000259" key="7">
    <source>
        <dbReference type="Pfam" id="PF13872"/>
    </source>
</evidence>
<dbReference type="FunFam" id="3.40.50.300:FF:000282">
    <property type="entry name" value="Strawberry notch homolog 1 (Drosophila)"/>
    <property type="match status" value="1"/>
</dbReference>
<dbReference type="GO" id="GO:0009967">
    <property type="term" value="P:positive regulation of signal transduction"/>
    <property type="evidence" value="ECO:0007669"/>
    <property type="project" value="UniProtKB-ARBA"/>
</dbReference>
<keyword evidence="9" id="KW-1185">Reference proteome</keyword>
<dbReference type="Proteomes" id="UP000762676">
    <property type="component" value="Unassembled WGS sequence"/>
</dbReference>
<dbReference type="InterPro" id="IPR039187">
    <property type="entry name" value="SNO_AAA"/>
</dbReference>
<proteinExistence type="inferred from homology"/>
<evidence type="ECO:0000256" key="6">
    <source>
        <dbReference type="SAM" id="MobiDB-lite"/>
    </source>
</evidence>